<feature type="transmembrane region" description="Helical" evidence="3">
    <location>
        <begin position="57"/>
        <end position="79"/>
    </location>
</feature>
<sequence>MSKIACSDSRYTYYREIRNGSLQTIDVHEIIVARSNGRIIFLCASILLLLLHQESQVIYIVGALLLSILVIISSQLRVVQKERVVIMPAFGVQLETYYWSGRVSRRLLSVGKILRPVLNEIVTPVRCYWSLALVLDGHEELMPVFQESQPPVKMLAPIWKALCAATGGEE</sequence>
<gene>
    <name evidence="5" type="ORF">SI8410_06008892</name>
</gene>
<dbReference type="InterPro" id="IPR019328">
    <property type="entry name" value="PIGH-H_dom"/>
</dbReference>
<dbReference type="Pfam" id="PF10181">
    <property type="entry name" value="PIG-H"/>
    <property type="match status" value="1"/>
</dbReference>
<name>A0A7I8KKA5_SPIIN</name>
<dbReference type="AlphaFoldDB" id="A0A7I8KKA5"/>
<evidence type="ECO:0000256" key="3">
    <source>
        <dbReference type="SAM" id="Phobius"/>
    </source>
</evidence>
<dbReference type="InterPro" id="IPR044215">
    <property type="entry name" value="PIG-H"/>
</dbReference>
<comment type="similarity">
    <text evidence="2">Belongs to the PIGH family.</text>
</comment>
<evidence type="ECO:0000313" key="6">
    <source>
        <dbReference type="Proteomes" id="UP000663760"/>
    </source>
</evidence>
<feature type="domain" description="Phosphatidylinositol N-acetylglucosaminyltransferase subunit H conserved" evidence="4">
    <location>
        <begin position="84"/>
        <end position="146"/>
    </location>
</feature>
<keyword evidence="3" id="KW-0472">Membrane</keyword>
<evidence type="ECO:0000259" key="4">
    <source>
        <dbReference type="Pfam" id="PF10181"/>
    </source>
</evidence>
<protein>
    <recommendedName>
        <fullName evidence="4">Phosphatidylinositol N-acetylglucosaminyltransferase subunit H conserved domain-containing protein</fullName>
    </recommendedName>
</protein>
<organism evidence="5 6">
    <name type="scientific">Spirodela intermedia</name>
    <name type="common">Intermediate duckweed</name>
    <dbReference type="NCBI Taxonomy" id="51605"/>
    <lineage>
        <taxon>Eukaryota</taxon>
        <taxon>Viridiplantae</taxon>
        <taxon>Streptophyta</taxon>
        <taxon>Embryophyta</taxon>
        <taxon>Tracheophyta</taxon>
        <taxon>Spermatophyta</taxon>
        <taxon>Magnoliopsida</taxon>
        <taxon>Liliopsida</taxon>
        <taxon>Araceae</taxon>
        <taxon>Lemnoideae</taxon>
        <taxon>Spirodela</taxon>
    </lineage>
</organism>
<evidence type="ECO:0000256" key="2">
    <source>
        <dbReference type="ARBA" id="ARBA00009610"/>
    </source>
</evidence>
<dbReference type="UniPathway" id="UPA00196"/>
<reference evidence="5" key="1">
    <citation type="submission" date="2020-02" db="EMBL/GenBank/DDBJ databases">
        <authorList>
            <person name="Scholz U."/>
            <person name="Mascher M."/>
            <person name="Fiebig A."/>
        </authorList>
    </citation>
    <scope>NUCLEOTIDE SEQUENCE</scope>
</reference>
<proteinExistence type="inferred from homology"/>
<dbReference type="PANTHER" id="PTHR15231:SF1">
    <property type="entry name" value="PHOSPHATIDYLINOSITOL N-ACETYLGLUCOSAMINYLTRANSFERASE SUBUNIT H"/>
    <property type="match status" value="1"/>
</dbReference>
<keyword evidence="6" id="KW-1185">Reference proteome</keyword>
<dbReference type="GO" id="GO:0000506">
    <property type="term" value="C:glycosylphosphatidylinositol-N-acetylglucosaminyltransferase (GPI-GnT) complex"/>
    <property type="evidence" value="ECO:0007669"/>
    <property type="project" value="InterPro"/>
</dbReference>
<feature type="transmembrane region" description="Helical" evidence="3">
    <location>
        <begin position="31"/>
        <end position="51"/>
    </location>
</feature>
<dbReference type="GO" id="GO:0006506">
    <property type="term" value="P:GPI anchor biosynthetic process"/>
    <property type="evidence" value="ECO:0007669"/>
    <property type="project" value="UniProtKB-UniPathway"/>
</dbReference>
<keyword evidence="3" id="KW-0812">Transmembrane</keyword>
<dbReference type="OrthoDB" id="6256716at2759"/>
<dbReference type="PANTHER" id="PTHR15231">
    <property type="entry name" value="PHOSPHATIDYLINOSITOL N-ACETYLGLUCOSAMINYLTRANSFERASE SUBUNIT H"/>
    <property type="match status" value="1"/>
</dbReference>
<dbReference type="Proteomes" id="UP000663760">
    <property type="component" value="Chromosome 6"/>
</dbReference>
<evidence type="ECO:0000256" key="1">
    <source>
        <dbReference type="ARBA" id="ARBA00004687"/>
    </source>
</evidence>
<evidence type="ECO:0000313" key="5">
    <source>
        <dbReference type="EMBL" id="CAA7398227.1"/>
    </source>
</evidence>
<dbReference type="EMBL" id="LR746269">
    <property type="protein sequence ID" value="CAA7398227.1"/>
    <property type="molecule type" value="Genomic_DNA"/>
</dbReference>
<keyword evidence="3" id="KW-1133">Transmembrane helix</keyword>
<accession>A0A7I8KKA5</accession>
<comment type="pathway">
    <text evidence="1">Glycolipid biosynthesis; glycosylphosphatidylinositol-anchor biosynthesis.</text>
</comment>